<dbReference type="InterPro" id="IPR007436">
    <property type="entry name" value="DUF485"/>
</dbReference>
<feature type="transmembrane region" description="Helical" evidence="1">
    <location>
        <begin position="85"/>
        <end position="107"/>
    </location>
</feature>
<organism evidence="2 3">
    <name type="scientific">Kurthia gibsonii</name>
    <dbReference type="NCBI Taxonomy" id="33946"/>
    <lineage>
        <taxon>Bacteria</taxon>
        <taxon>Bacillati</taxon>
        <taxon>Bacillota</taxon>
        <taxon>Bacilli</taxon>
        <taxon>Bacillales</taxon>
        <taxon>Caryophanaceae</taxon>
        <taxon>Kurthia</taxon>
    </lineage>
</organism>
<accession>A0ABU9LNT0</accession>
<gene>
    <name evidence="2" type="ORF">AAF454_10030</name>
</gene>
<sequence length="129" mass="14914">MTTKIDLPTKGSSVSNKIIEQKTEQEMTQKKVLKGIGQNQEFKALVKKRRIFLFSTTFIFLVLYISLPILTSFTTVLHQKMYGEITWVWVYALSLFVMTIVLCSFYIKGATRFDREMKALVEKLKDGGF</sequence>
<dbReference type="Pfam" id="PF04341">
    <property type="entry name" value="DUF485"/>
    <property type="match status" value="1"/>
</dbReference>
<feature type="transmembrane region" description="Helical" evidence="1">
    <location>
        <begin position="51"/>
        <end position="73"/>
    </location>
</feature>
<keyword evidence="1" id="KW-0472">Membrane</keyword>
<dbReference type="PANTHER" id="PTHR38441">
    <property type="entry name" value="INTEGRAL MEMBRANE PROTEIN-RELATED"/>
    <property type="match status" value="1"/>
</dbReference>
<dbReference type="Proteomes" id="UP001398420">
    <property type="component" value="Unassembled WGS sequence"/>
</dbReference>
<dbReference type="RefSeq" id="WP_342303024.1">
    <property type="nucleotide sequence ID" value="NZ_JBCEWA010000007.1"/>
</dbReference>
<keyword evidence="1" id="KW-0812">Transmembrane</keyword>
<keyword evidence="1" id="KW-1133">Transmembrane helix</keyword>
<evidence type="ECO:0000313" key="2">
    <source>
        <dbReference type="EMBL" id="MEL5988735.1"/>
    </source>
</evidence>
<dbReference type="PANTHER" id="PTHR38441:SF1">
    <property type="entry name" value="MEMBRANE PROTEIN"/>
    <property type="match status" value="1"/>
</dbReference>
<evidence type="ECO:0000256" key="1">
    <source>
        <dbReference type="SAM" id="Phobius"/>
    </source>
</evidence>
<proteinExistence type="predicted"/>
<protein>
    <submittedName>
        <fullName evidence="2">DUF485 domain-containing protein</fullName>
    </submittedName>
</protein>
<comment type="caution">
    <text evidence="2">The sequence shown here is derived from an EMBL/GenBank/DDBJ whole genome shotgun (WGS) entry which is preliminary data.</text>
</comment>
<keyword evidence="3" id="KW-1185">Reference proteome</keyword>
<evidence type="ECO:0000313" key="3">
    <source>
        <dbReference type="Proteomes" id="UP001398420"/>
    </source>
</evidence>
<reference evidence="2 3" key="1">
    <citation type="submission" date="2024-04" db="EMBL/GenBank/DDBJ databases">
        <authorList>
            <person name="Wu Y.S."/>
            <person name="Zhang L."/>
        </authorList>
    </citation>
    <scope>NUCLEOTIDE SEQUENCE [LARGE SCALE GENOMIC DNA]</scope>
    <source>
        <strain evidence="2 3">KG-01</strain>
    </source>
</reference>
<dbReference type="EMBL" id="JBCEWA010000007">
    <property type="protein sequence ID" value="MEL5988735.1"/>
    <property type="molecule type" value="Genomic_DNA"/>
</dbReference>
<name>A0ABU9LNT0_9BACL</name>